<dbReference type="Gene3D" id="3.40.50.2000">
    <property type="entry name" value="Glycogen Phosphorylase B"/>
    <property type="match status" value="1"/>
</dbReference>
<keyword evidence="6" id="KW-1185">Reference proteome</keyword>
<evidence type="ECO:0000256" key="1">
    <source>
        <dbReference type="ARBA" id="ARBA00022676"/>
    </source>
</evidence>
<reference evidence="5" key="1">
    <citation type="submission" date="2020-01" db="EMBL/GenBank/DDBJ databases">
        <title>Genome Sequencing of Three Apophysomyces-Like Fungal Strains Confirms a Novel Fungal Genus in the Mucoromycota with divergent Burkholderia-like Endosymbiotic Bacteria.</title>
        <authorList>
            <person name="Stajich J.E."/>
            <person name="Macias A.M."/>
            <person name="Carter-House D."/>
            <person name="Lovett B."/>
            <person name="Kasson L.R."/>
            <person name="Berry K."/>
            <person name="Grigoriev I."/>
            <person name="Chang Y."/>
            <person name="Spatafora J."/>
            <person name="Kasson M.T."/>
        </authorList>
    </citation>
    <scope>NUCLEOTIDE SEQUENCE</scope>
    <source>
        <strain evidence="5">NRRL A-21654</strain>
    </source>
</reference>
<dbReference type="CDD" id="cd03784">
    <property type="entry name" value="GT1_Gtf-like"/>
    <property type="match status" value="1"/>
</dbReference>
<feature type="transmembrane region" description="Helical" evidence="4">
    <location>
        <begin position="359"/>
        <end position="382"/>
    </location>
</feature>
<evidence type="ECO:0000256" key="3">
    <source>
        <dbReference type="RuleBase" id="RU003718"/>
    </source>
</evidence>
<dbReference type="SUPFAM" id="SSF53756">
    <property type="entry name" value="UDP-Glycosyltransferase/glycogen phosphorylase"/>
    <property type="match status" value="1"/>
</dbReference>
<dbReference type="PANTHER" id="PTHR48043">
    <property type="entry name" value="EG:EG0003.4 PROTEIN-RELATED"/>
    <property type="match status" value="1"/>
</dbReference>
<evidence type="ECO:0000256" key="4">
    <source>
        <dbReference type="SAM" id="Phobius"/>
    </source>
</evidence>
<keyword evidence="2 3" id="KW-0808">Transferase</keyword>
<evidence type="ECO:0000313" key="5">
    <source>
        <dbReference type="EMBL" id="KAF7720770.1"/>
    </source>
</evidence>
<comment type="caution">
    <text evidence="5">The sequence shown here is derived from an EMBL/GenBank/DDBJ whole genome shotgun (WGS) entry which is preliminary data.</text>
</comment>
<gene>
    <name evidence="5" type="ORF">EC973_006141</name>
</gene>
<accession>A0A8H7BIQ5</accession>
<sequence>MQHIPLIFHLSRPQHQPIPRVNSAAPYVNVDILTRKEDTTLYESFSTRFYNKFIVPFIVLSRIKDDIKFLSKQKAELGVKDSHLRPNDRIADSMKIINAFFGTETPRPMGPLVELVGPILPRTYDPLPEALRQFLDGHQRVVYVAFGQHALPTVADCTLMLTALLENKEAHILDGLVWAGPPTNFPELIATSSGKTYNITQMLKDNDGVSKDVFFVKWAPQQAVLHHPSVTLFLSHGGIGSIYEALFAGKRLVIFPFFADQPSNAIKLERANLGAHLSFQASSEEASQIIRKVALDEKGEIQASVNRYKAMIQIHSRHGTLRGADLVEEVAFANIDGKLPHRYEAARQMSFIKANNLDLYVAITLLIFLPILIVWKTIVAILRKKEQTKAKKIETKKYL</sequence>
<proteinExistence type="inferred from homology"/>
<dbReference type="PROSITE" id="PS00375">
    <property type="entry name" value="UDPGT"/>
    <property type="match status" value="1"/>
</dbReference>
<organism evidence="5 6">
    <name type="scientific">Apophysomyces ossiformis</name>
    <dbReference type="NCBI Taxonomy" id="679940"/>
    <lineage>
        <taxon>Eukaryota</taxon>
        <taxon>Fungi</taxon>
        <taxon>Fungi incertae sedis</taxon>
        <taxon>Mucoromycota</taxon>
        <taxon>Mucoromycotina</taxon>
        <taxon>Mucoromycetes</taxon>
        <taxon>Mucorales</taxon>
        <taxon>Mucorineae</taxon>
        <taxon>Mucoraceae</taxon>
        <taxon>Apophysomyces</taxon>
    </lineage>
</organism>
<dbReference type="Pfam" id="PF00201">
    <property type="entry name" value="UDPGT"/>
    <property type="match status" value="1"/>
</dbReference>
<keyword evidence="1 3" id="KW-0328">Glycosyltransferase</keyword>
<comment type="similarity">
    <text evidence="3">Belongs to the UDP-glycosyltransferase family.</text>
</comment>
<dbReference type="GO" id="GO:0008194">
    <property type="term" value="F:UDP-glycosyltransferase activity"/>
    <property type="evidence" value="ECO:0007669"/>
    <property type="project" value="InterPro"/>
</dbReference>
<dbReference type="InterPro" id="IPR002213">
    <property type="entry name" value="UDP_glucos_trans"/>
</dbReference>
<dbReference type="EMBL" id="JABAYA010000371">
    <property type="protein sequence ID" value="KAF7720770.1"/>
    <property type="molecule type" value="Genomic_DNA"/>
</dbReference>
<dbReference type="InterPro" id="IPR035595">
    <property type="entry name" value="UDP_glycos_trans_CS"/>
</dbReference>
<dbReference type="OrthoDB" id="5835829at2759"/>
<keyword evidence="4" id="KW-0472">Membrane</keyword>
<evidence type="ECO:0000256" key="2">
    <source>
        <dbReference type="ARBA" id="ARBA00022679"/>
    </source>
</evidence>
<keyword evidence="4" id="KW-0812">Transmembrane</keyword>
<protein>
    <recommendedName>
        <fullName evidence="7">UDP-glycosyltransferases domain-containing protein</fullName>
    </recommendedName>
</protein>
<dbReference type="AlphaFoldDB" id="A0A8H7BIQ5"/>
<name>A0A8H7BIQ5_9FUNG</name>
<evidence type="ECO:0000313" key="6">
    <source>
        <dbReference type="Proteomes" id="UP000605846"/>
    </source>
</evidence>
<dbReference type="InterPro" id="IPR050271">
    <property type="entry name" value="UDP-glycosyltransferase"/>
</dbReference>
<keyword evidence="4" id="KW-1133">Transmembrane helix</keyword>
<dbReference type="Proteomes" id="UP000605846">
    <property type="component" value="Unassembled WGS sequence"/>
</dbReference>
<evidence type="ECO:0008006" key="7">
    <source>
        <dbReference type="Google" id="ProtNLM"/>
    </source>
</evidence>
<dbReference type="PANTHER" id="PTHR48043:SF145">
    <property type="entry name" value="FI06409P-RELATED"/>
    <property type="match status" value="1"/>
</dbReference>